<protein>
    <submittedName>
        <fullName evidence="2">Uncharacterized protein</fullName>
    </submittedName>
</protein>
<proteinExistence type="predicted"/>
<evidence type="ECO:0000313" key="2">
    <source>
        <dbReference type="WBParaSite" id="Hba_06897"/>
    </source>
</evidence>
<dbReference type="WBParaSite" id="Hba_06897">
    <property type="protein sequence ID" value="Hba_06897"/>
    <property type="gene ID" value="Hba_06897"/>
</dbReference>
<dbReference type="AlphaFoldDB" id="A0A1I7WP33"/>
<accession>A0A1I7WP33</accession>
<keyword evidence="1" id="KW-1185">Reference proteome</keyword>
<organism evidence="1 2">
    <name type="scientific">Heterorhabditis bacteriophora</name>
    <name type="common">Entomopathogenic nematode worm</name>
    <dbReference type="NCBI Taxonomy" id="37862"/>
    <lineage>
        <taxon>Eukaryota</taxon>
        <taxon>Metazoa</taxon>
        <taxon>Ecdysozoa</taxon>
        <taxon>Nematoda</taxon>
        <taxon>Chromadorea</taxon>
        <taxon>Rhabditida</taxon>
        <taxon>Rhabditina</taxon>
        <taxon>Rhabditomorpha</taxon>
        <taxon>Strongyloidea</taxon>
        <taxon>Heterorhabditidae</taxon>
        <taxon>Heterorhabditis</taxon>
    </lineage>
</organism>
<reference evidence="2" key="1">
    <citation type="submission" date="2016-11" db="UniProtKB">
        <authorList>
            <consortium name="WormBaseParasite"/>
        </authorList>
    </citation>
    <scope>IDENTIFICATION</scope>
</reference>
<dbReference type="Proteomes" id="UP000095283">
    <property type="component" value="Unplaced"/>
</dbReference>
<name>A0A1I7WP33_HETBA</name>
<evidence type="ECO:0000313" key="1">
    <source>
        <dbReference type="Proteomes" id="UP000095283"/>
    </source>
</evidence>
<sequence>MSKFRKYDIISYTNIQIFSRLERIKEKAAPTCLHYSGYLCGCVHQLVPSIYQARPVLADPGRVTPSKNTRRLLET</sequence>